<keyword evidence="4" id="KW-1185">Reference proteome</keyword>
<gene>
    <name evidence="3" type="ORF">DHL47_04145</name>
</gene>
<evidence type="ECO:0000259" key="2">
    <source>
        <dbReference type="PROSITE" id="PS50052"/>
    </source>
</evidence>
<comment type="caution">
    <text evidence="3">The sequence shown here is derived from an EMBL/GenBank/DDBJ whole genome shotgun (WGS) entry which is preliminary data.</text>
</comment>
<dbReference type="PIRSF" id="PIRSF000705">
    <property type="entry name" value="DNK"/>
    <property type="match status" value="1"/>
</dbReference>
<feature type="domain" description="Guanylate kinase-like" evidence="2">
    <location>
        <begin position="1"/>
        <end position="206"/>
    </location>
</feature>
<sequence>MIILAGMIGVGKTTYTDRLAEELGTQPFFEPVEENPILDKYYEDPEKYGFALQIYFLNKRFKMIKEAYYDDNNILDRSIYEDALFTYINTLIGSISEQEYDIYLELLDNMMEEIQGLPKKAPDLLIYLDGSFDHIMNNIKKRGRSYEQPNEENGLLDYYQLLYKHYQDWYDDYDYSPKMKIRTDQLDISNSEDWNKVYQRIQQQMETIGLNTEK</sequence>
<dbReference type="Pfam" id="PF01712">
    <property type="entry name" value="dNK"/>
    <property type="match status" value="1"/>
</dbReference>
<dbReference type="InterPro" id="IPR027417">
    <property type="entry name" value="P-loop_NTPase"/>
</dbReference>
<dbReference type="InterPro" id="IPR031314">
    <property type="entry name" value="DNK_dom"/>
</dbReference>
<name>A0ABS5AVG5_9STRE</name>
<dbReference type="Proteomes" id="UP001519349">
    <property type="component" value="Unassembled WGS sequence"/>
</dbReference>
<dbReference type="EMBL" id="QFAY01000006">
    <property type="protein sequence ID" value="MBP2620540.1"/>
    <property type="molecule type" value="Genomic_DNA"/>
</dbReference>
<proteinExistence type="inferred from homology"/>
<organism evidence="3 4">
    <name type="scientific">Streptococcus panodentis</name>
    <dbReference type="NCBI Taxonomy" id="1581472"/>
    <lineage>
        <taxon>Bacteria</taxon>
        <taxon>Bacillati</taxon>
        <taxon>Bacillota</taxon>
        <taxon>Bacilli</taxon>
        <taxon>Lactobacillales</taxon>
        <taxon>Streptococcaceae</taxon>
        <taxon>Streptococcus</taxon>
    </lineage>
</organism>
<dbReference type="PROSITE" id="PS50052">
    <property type="entry name" value="GUANYLATE_KINASE_2"/>
    <property type="match status" value="1"/>
</dbReference>
<dbReference type="GO" id="GO:0016301">
    <property type="term" value="F:kinase activity"/>
    <property type="evidence" value="ECO:0007669"/>
    <property type="project" value="UniProtKB-KW"/>
</dbReference>
<dbReference type="CDD" id="cd01673">
    <property type="entry name" value="dNK"/>
    <property type="match status" value="1"/>
</dbReference>
<dbReference type="Gene3D" id="3.40.50.300">
    <property type="entry name" value="P-loop containing nucleotide triphosphate hydrolases"/>
    <property type="match status" value="1"/>
</dbReference>
<accession>A0ABS5AVG5</accession>
<dbReference type="PANTHER" id="PTHR10513:SF35">
    <property type="entry name" value="DEOXYADENOSINE KINASE"/>
    <property type="match status" value="1"/>
</dbReference>
<evidence type="ECO:0000313" key="4">
    <source>
        <dbReference type="Proteomes" id="UP001519349"/>
    </source>
</evidence>
<evidence type="ECO:0000256" key="1">
    <source>
        <dbReference type="ARBA" id="ARBA00007420"/>
    </source>
</evidence>
<reference evidence="3 4" key="1">
    <citation type="submission" date="2018-05" db="EMBL/GenBank/DDBJ databases">
        <title>Draft genome sequence of Streptococcus panodentis CCUG 70867T.</title>
        <authorList>
            <person name="Salva-Serra F."/>
            <person name="Mendez V."/>
            <person name="Jaen-Luchoro D."/>
            <person name="Gonzales-Siles L."/>
            <person name="Karlsson R."/>
            <person name="Engstrom-Jakobsson H."/>
            <person name="Busquets A."/>
            <person name="Gomila M."/>
            <person name="Pineiro-Iglesias B."/>
            <person name="Bennasar-Figueras A."/>
            <person name="Seeger M."/>
            <person name="Moore E."/>
        </authorList>
    </citation>
    <scope>NUCLEOTIDE SEQUENCE [LARGE SCALE GENOMIC DNA]</scope>
    <source>
        <strain evidence="3 4">CCUG 70867</strain>
    </source>
</reference>
<protein>
    <submittedName>
        <fullName evidence="3">Deoxynucleoside kinase</fullName>
    </submittedName>
</protein>
<dbReference type="RefSeq" id="WP_209550978.1">
    <property type="nucleotide sequence ID" value="NZ_QFAY01000006.1"/>
</dbReference>
<dbReference type="PANTHER" id="PTHR10513">
    <property type="entry name" value="DEOXYNUCLEOSIDE KINASE"/>
    <property type="match status" value="1"/>
</dbReference>
<dbReference type="InterPro" id="IPR008144">
    <property type="entry name" value="Guanylate_kin-like_dom"/>
</dbReference>
<dbReference type="InterPro" id="IPR002624">
    <property type="entry name" value="DCK/DGK"/>
</dbReference>
<keyword evidence="3" id="KW-0418">Kinase</keyword>
<comment type="similarity">
    <text evidence="1">Belongs to the DCK/DGK family.</text>
</comment>
<dbReference type="SUPFAM" id="SSF52540">
    <property type="entry name" value="P-loop containing nucleoside triphosphate hydrolases"/>
    <property type="match status" value="1"/>
</dbReference>
<keyword evidence="3" id="KW-0808">Transferase</keyword>
<dbReference type="InterPro" id="IPR050566">
    <property type="entry name" value="Deoxyribonucleoside_kinase"/>
</dbReference>
<evidence type="ECO:0000313" key="3">
    <source>
        <dbReference type="EMBL" id="MBP2620540.1"/>
    </source>
</evidence>